<dbReference type="Proteomes" id="UP000539953">
    <property type="component" value="Unassembled WGS sequence"/>
</dbReference>
<evidence type="ECO:0000313" key="2">
    <source>
        <dbReference type="EMBL" id="MBB5182853.1"/>
    </source>
</evidence>
<comment type="caution">
    <text evidence="2">The sequence shown here is derived from an EMBL/GenBank/DDBJ whole genome shotgun (WGS) entry which is preliminary data.</text>
</comment>
<dbReference type="Pfam" id="PF14353">
    <property type="entry name" value="CpXC"/>
    <property type="match status" value="1"/>
</dbReference>
<keyword evidence="3" id="KW-1185">Reference proteome</keyword>
<dbReference type="AlphaFoldDB" id="A0A7W8CYQ0"/>
<dbReference type="EMBL" id="JACHHK010000003">
    <property type="protein sequence ID" value="MBB5182853.1"/>
    <property type="molecule type" value="Genomic_DNA"/>
</dbReference>
<protein>
    <recommendedName>
        <fullName evidence="1">CpXC domain-containing protein</fullName>
    </recommendedName>
</protein>
<dbReference type="InterPro" id="IPR025682">
    <property type="entry name" value="CpXC_dom"/>
</dbReference>
<sequence>MKERIIPSACPHCGHVFQIKRDTMAVAGMNPIIDQRLYDGTYFTHACSQCHHLYYLEQPFLYHDPDRKYILLLTEKKNVGPLPEDELIVRCTNALQLMHAYRILSQGLNISYVLRRQHVLELQVGPVEFDTWNAETRCLWFRQDDQPVAVRIPEEELPALLRRV</sequence>
<dbReference type="RefSeq" id="WP_183327925.1">
    <property type="nucleotide sequence ID" value="NZ_JACHHK010000003.1"/>
</dbReference>
<reference evidence="2 3" key="1">
    <citation type="submission" date="2020-08" db="EMBL/GenBank/DDBJ databases">
        <title>Genomic Encyclopedia of Type Strains, Phase IV (KMG-IV): sequencing the most valuable type-strain genomes for metagenomic binning, comparative biology and taxonomic classification.</title>
        <authorList>
            <person name="Goeker M."/>
        </authorList>
    </citation>
    <scope>NUCLEOTIDE SEQUENCE [LARGE SCALE GENOMIC DNA]</scope>
    <source>
        <strain evidence="2 3">DSM 25799</strain>
    </source>
</reference>
<accession>A0A7W8CYQ0</accession>
<evidence type="ECO:0000313" key="3">
    <source>
        <dbReference type="Proteomes" id="UP000539953"/>
    </source>
</evidence>
<name>A0A7W8CYQ0_9FIRM</name>
<proteinExistence type="predicted"/>
<feature type="domain" description="CpXC" evidence="1">
    <location>
        <begin position="9"/>
        <end position="80"/>
    </location>
</feature>
<evidence type="ECO:0000259" key="1">
    <source>
        <dbReference type="Pfam" id="PF14353"/>
    </source>
</evidence>
<gene>
    <name evidence="2" type="ORF">HNQ47_000873</name>
</gene>
<organism evidence="2 3">
    <name type="scientific">Catenisphaera adipataccumulans</name>
    <dbReference type="NCBI Taxonomy" id="700500"/>
    <lineage>
        <taxon>Bacteria</taxon>
        <taxon>Bacillati</taxon>
        <taxon>Bacillota</taxon>
        <taxon>Erysipelotrichia</taxon>
        <taxon>Erysipelotrichales</taxon>
        <taxon>Erysipelotrichaceae</taxon>
        <taxon>Catenisphaera</taxon>
    </lineage>
</organism>